<dbReference type="InterPro" id="IPR016040">
    <property type="entry name" value="NAD(P)-bd_dom"/>
</dbReference>
<dbReference type="GO" id="GO:0009225">
    <property type="term" value="P:nucleotide-sugar metabolic process"/>
    <property type="evidence" value="ECO:0007669"/>
    <property type="project" value="InterPro"/>
</dbReference>
<comment type="cofactor">
    <cofactor evidence="2 8">
        <name>NAD(+)</name>
        <dbReference type="ChEBI" id="CHEBI:57540"/>
    </cofactor>
</comment>
<evidence type="ECO:0000256" key="1">
    <source>
        <dbReference type="ARBA" id="ARBA00001539"/>
    </source>
</evidence>
<gene>
    <name evidence="10" type="ORF">OP10G_2698</name>
</gene>
<dbReference type="STRING" id="661478.OP10G_2698"/>
<dbReference type="HOGENOM" id="CLU_007383_1_14_0"/>
<evidence type="ECO:0000256" key="4">
    <source>
        <dbReference type="ARBA" id="ARBA00011990"/>
    </source>
</evidence>
<dbReference type="Gene3D" id="3.40.50.720">
    <property type="entry name" value="NAD(P)-binding Rossmann-like Domain"/>
    <property type="match status" value="1"/>
</dbReference>
<comment type="catalytic activity">
    <reaction evidence="1 8">
        <text>dTDP-alpha-D-glucose = dTDP-4-dehydro-6-deoxy-alpha-D-glucose + H2O</text>
        <dbReference type="Rhea" id="RHEA:17221"/>
        <dbReference type="ChEBI" id="CHEBI:15377"/>
        <dbReference type="ChEBI" id="CHEBI:57477"/>
        <dbReference type="ChEBI" id="CHEBI:57649"/>
        <dbReference type="EC" id="4.2.1.46"/>
    </reaction>
</comment>
<evidence type="ECO:0000256" key="6">
    <source>
        <dbReference type="ARBA" id="ARBA00023027"/>
    </source>
</evidence>
<protein>
    <recommendedName>
        <fullName evidence="5 8">dTDP-glucose 4,6-dehydratase</fullName>
        <ecNumber evidence="4 8">4.2.1.46</ecNumber>
    </recommendedName>
</protein>
<keyword evidence="11" id="KW-1185">Reference proteome</keyword>
<dbReference type="Pfam" id="PF16363">
    <property type="entry name" value="GDP_Man_Dehyd"/>
    <property type="match status" value="1"/>
</dbReference>
<evidence type="ECO:0000259" key="9">
    <source>
        <dbReference type="Pfam" id="PF16363"/>
    </source>
</evidence>
<comment type="similarity">
    <text evidence="3 8">Belongs to the NAD(P)-dependent epimerase/dehydratase family. dTDP-glucose dehydratase subfamily.</text>
</comment>
<reference evidence="10 11" key="1">
    <citation type="journal article" date="2014" name="PLoS ONE">
        <title>The first complete genome sequence of the class fimbriimonadia in the phylum armatimonadetes.</title>
        <authorList>
            <person name="Hu Z.Y."/>
            <person name="Wang Y.Z."/>
            <person name="Im W.T."/>
            <person name="Wang S.Y."/>
            <person name="Zhao G.P."/>
            <person name="Zheng H.J."/>
            <person name="Quan Z.X."/>
        </authorList>
    </citation>
    <scope>NUCLEOTIDE SEQUENCE [LARGE SCALE GENOMIC DNA]</scope>
    <source>
        <strain evidence="10">Gsoil 348</strain>
    </source>
</reference>
<evidence type="ECO:0000256" key="7">
    <source>
        <dbReference type="ARBA" id="ARBA00023239"/>
    </source>
</evidence>
<dbReference type="eggNOG" id="COG1088">
    <property type="taxonomic scope" value="Bacteria"/>
</dbReference>
<feature type="domain" description="NAD(P)-binding" evidence="9">
    <location>
        <begin position="15"/>
        <end position="330"/>
    </location>
</feature>
<dbReference type="OrthoDB" id="9811743at2"/>
<evidence type="ECO:0000313" key="10">
    <source>
        <dbReference type="EMBL" id="AIE86066.1"/>
    </source>
</evidence>
<dbReference type="NCBIfam" id="TIGR01181">
    <property type="entry name" value="dTDP_gluc_dehyt"/>
    <property type="match status" value="1"/>
</dbReference>
<proteinExistence type="inferred from homology"/>
<sequence length="363" mass="40482">MPASILSSDLTGPVLVTGGGGFIGSNLLLTLAARHPELTFVNLDALTYAVVPATVDELARSIPNYVFERADIVDEAAVRAVVERHRPQLVLHLAAESHVDRSILEPRRFLETNVMGTFNLLTACRDLWAGDPGVRFHHVSTDEVYGSLGDEGYFTETTPYSPRSPYSASKASSDHLVRAFHETYALPVTITNCSNNYGPRQHPEKLLPLMIHNAMARKPLPVYGDGLNVRDWLYVTDHVEAIWQVALRGRVGETYNVGGDAERTNLDVLKALLDAVSERTGDDREELERLVAFVKDRPGHDRRYAIDATKLKTELGWRPTRSLEDGLRETVDWYVSNPGWVASARENGYDAWVQKQYVTEGRS</sequence>
<accession>A0A068NRN6</accession>
<dbReference type="Proteomes" id="UP000027982">
    <property type="component" value="Chromosome"/>
</dbReference>
<dbReference type="Gene3D" id="3.90.25.10">
    <property type="entry name" value="UDP-galactose 4-epimerase, domain 1"/>
    <property type="match status" value="1"/>
</dbReference>
<dbReference type="InterPro" id="IPR005888">
    <property type="entry name" value="dTDP_Gluc_deHydtase"/>
</dbReference>
<dbReference type="KEGG" id="fgi:OP10G_2698"/>
<organism evidence="10 11">
    <name type="scientific">Fimbriimonas ginsengisoli Gsoil 348</name>
    <dbReference type="NCBI Taxonomy" id="661478"/>
    <lineage>
        <taxon>Bacteria</taxon>
        <taxon>Bacillati</taxon>
        <taxon>Armatimonadota</taxon>
        <taxon>Fimbriimonadia</taxon>
        <taxon>Fimbriimonadales</taxon>
        <taxon>Fimbriimonadaceae</taxon>
        <taxon>Fimbriimonas</taxon>
    </lineage>
</organism>
<dbReference type="GO" id="GO:0008460">
    <property type="term" value="F:dTDP-glucose 4,6-dehydratase activity"/>
    <property type="evidence" value="ECO:0007669"/>
    <property type="project" value="UniProtKB-EC"/>
</dbReference>
<dbReference type="RefSeq" id="WP_025225389.1">
    <property type="nucleotide sequence ID" value="NZ_CP007139.1"/>
</dbReference>
<dbReference type="EC" id="4.2.1.46" evidence="4 8"/>
<name>A0A068NRN6_FIMGI</name>
<keyword evidence="6" id="KW-0520">NAD</keyword>
<keyword evidence="7 8" id="KW-0456">Lyase</keyword>
<evidence type="ECO:0000256" key="2">
    <source>
        <dbReference type="ARBA" id="ARBA00001911"/>
    </source>
</evidence>
<evidence type="ECO:0000313" key="11">
    <source>
        <dbReference type="Proteomes" id="UP000027982"/>
    </source>
</evidence>
<evidence type="ECO:0000256" key="3">
    <source>
        <dbReference type="ARBA" id="ARBA00008178"/>
    </source>
</evidence>
<evidence type="ECO:0000256" key="8">
    <source>
        <dbReference type="RuleBase" id="RU004473"/>
    </source>
</evidence>
<dbReference type="SUPFAM" id="SSF51735">
    <property type="entry name" value="NAD(P)-binding Rossmann-fold domains"/>
    <property type="match status" value="1"/>
</dbReference>
<dbReference type="InterPro" id="IPR036291">
    <property type="entry name" value="NAD(P)-bd_dom_sf"/>
</dbReference>
<dbReference type="AlphaFoldDB" id="A0A068NRN6"/>
<dbReference type="PANTHER" id="PTHR43000">
    <property type="entry name" value="DTDP-D-GLUCOSE 4,6-DEHYDRATASE-RELATED"/>
    <property type="match status" value="1"/>
</dbReference>
<dbReference type="EMBL" id="CP007139">
    <property type="protein sequence ID" value="AIE86066.1"/>
    <property type="molecule type" value="Genomic_DNA"/>
</dbReference>
<dbReference type="CDD" id="cd05246">
    <property type="entry name" value="dTDP_GD_SDR_e"/>
    <property type="match status" value="1"/>
</dbReference>
<evidence type="ECO:0000256" key="5">
    <source>
        <dbReference type="ARBA" id="ARBA00016977"/>
    </source>
</evidence>